<dbReference type="SMART" id="SM00657">
    <property type="entry name" value="RPOL4c"/>
    <property type="match status" value="1"/>
</dbReference>
<gene>
    <name evidence="5" type="primary">POLR2D</name>
    <name evidence="5" type="ORF">IE077_004002</name>
</gene>
<keyword evidence="5" id="KW-0240">DNA-directed RNA polymerase</keyword>
<dbReference type="InterPro" id="IPR010997">
    <property type="entry name" value="HRDC-like_sf"/>
</dbReference>
<dbReference type="InterPro" id="IPR038324">
    <property type="entry name" value="Rpb4/RPC9_sf"/>
</dbReference>
<evidence type="ECO:0000256" key="2">
    <source>
        <dbReference type="ARBA" id="ARBA00023242"/>
    </source>
</evidence>
<comment type="subcellular location">
    <subcellularLocation>
        <location evidence="1">Nucleus</location>
    </subcellularLocation>
</comment>
<evidence type="ECO:0000313" key="5">
    <source>
        <dbReference type="EMBL" id="KAF8822316.1"/>
    </source>
</evidence>
<dbReference type="Pfam" id="PF03874">
    <property type="entry name" value="RNA_pol_Rpb4"/>
    <property type="match status" value="1"/>
</dbReference>
<organism evidence="5 6">
    <name type="scientific">Cardiosporidium cionae</name>
    <dbReference type="NCBI Taxonomy" id="476202"/>
    <lineage>
        <taxon>Eukaryota</taxon>
        <taxon>Sar</taxon>
        <taxon>Alveolata</taxon>
        <taxon>Apicomplexa</taxon>
        <taxon>Aconoidasida</taxon>
        <taxon>Nephromycida</taxon>
        <taxon>Cardiosporidium</taxon>
    </lineage>
</organism>
<dbReference type="GO" id="GO:0000428">
    <property type="term" value="C:DNA-directed RNA polymerase complex"/>
    <property type="evidence" value="ECO:0007669"/>
    <property type="project" value="UniProtKB-KW"/>
</dbReference>
<sequence length="111" mass="12598">MDAPAQNSTAYASSPVWDLGPDFKNSKCLNLCELHLILGDQLRLNTRRSSETQSNLEREGDLQPYETAMLVNLLPRTSDEAKALIPSLTRLSNERLMRILIQLEQHRAHAR</sequence>
<dbReference type="Gene3D" id="1.20.1250.40">
    <property type="match status" value="1"/>
</dbReference>
<protein>
    <submittedName>
        <fullName evidence="5">Dna-directed Rna polymerase II RPB4</fullName>
    </submittedName>
</protein>
<keyword evidence="2" id="KW-0539">Nucleus</keyword>
<dbReference type="EMBL" id="JADAQX010000064">
    <property type="protein sequence ID" value="KAF8822316.1"/>
    <property type="molecule type" value="Genomic_DNA"/>
</dbReference>
<dbReference type="SUPFAM" id="SSF47819">
    <property type="entry name" value="HRDC-like"/>
    <property type="match status" value="1"/>
</dbReference>
<comment type="caution">
    <text evidence="5">The sequence shown here is derived from an EMBL/GenBank/DDBJ whole genome shotgun (WGS) entry which is preliminary data.</text>
</comment>
<evidence type="ECO:0000256" key="1">
    <source>
        <dbReference type="ARBA" id="ARBA00004123"/>
    </source>
</evidence>
<reference evidence="5 6" key="1">
    <citation type="journal article" date="2020" name="bioRxiv">
        <title>Metabolic contributions of an alphaproteobacterial endosymbiont in the apicomplexan Cardiosporidium cionae.</title>
        <authorList>
            <person name="Hunter E.S."/>
            <person name="Paight C.J."/>
            <person name="Lane C.E."/>
        </authorList>
    </citation>
    <scope>NUCLEOTIDE SEQUENCE [LARGE SCALE GENOMIC DNA]</scope>
    <source>
        <strain evidence="5">ESH_2018</strain>
    </source>
</reference>
<proteinExistence type="inferred from homology"/>
<name>A0ABQ7JE95_9APIC</name>
<dbReference type="Proteomes" id="UP000823046">
    <property type="component" value="Unassembled WGS sequence"/>
</dbReference>
<keyword evidence="6" id="KW-1185">Reference proteome</keyword>
<evidence type="ECO:0000256" key="3">
    <source>
        <dbReference type="ARBA" id="ARBA00025724"/>
    </source>
</evidence>
<evidence type="ECO:0000313" key="6">
    <source>
        <dbReference type="Proteomes" id="UP000823046"/>
    </source>
</evidence>
<dbReference type="InterPro" id="IPR045222">
    <property type="entry name" value="Rpb4-like"/>
</dbReference>
<accession>A0ABQ7JE95</accession>
<comment type="similarity">
    <text evidence="3">Belongs to the eukaryotic RPB4 RNA polymerase subunit family.</text>
</comment>
<keyword evidence="5" id="KW-0804">Transcription</keyword>
<feature type="domain" description="RNA polymerase Rpb4/RPC9 core" evidence="4">
    <location>
        <begin position="21"/>
        <end position="110"/>
    </location>
</feature>
<dbReference type="InterPro" id="IPR006590">
    <property type="entry name" value="RNA_pol_Rpb4/RPC9_core"/>
</dbReference>
<dbReference type="InterPro" id="IPR005574">
    <property type="entry name" value="Rpb4/RPC9"/>
</dbReference>
<dbReference type="PANTHER" id="PTHR21297">
    <property type="entry name" value="DNA-DIRECTED RNA POLYMERASE II"/>
    <property type="match status" value="1"/>
</dbReference>
<evidence type="ECO:0000259" key="4">
    <source>
        <dbReference type="SMART" id="SM00657"/>
    </source>
</evidence>